<sequence>MLYERVGSSAHGESRALLFWKTSHPSTVAWRECYLSACATVRAPLHSLAPRVPYTALHHLTGARERWLMPRGVKKNTAQHWSTNSSKKTKQHRVQRSGKNDTVDGRPKAG</sequence>
<protein>
    <submittedName>
        <fullName evidence="2">Uncharacterized protein</fullName>
    </submittedName>
</protein>
<evidence type="ECO:0000313" key="2">
    <source>
        <dbReference type="EMBL" id="KAJ1187468.1"/>
    </source>
</evidence>
<evidence type="ECO:0000313" key="3">
    <source>
        <dbReference type="Proteomes" id="UP001066276"/>
    </source>
</evidence>
<accession>A0AAV7UF48</accession>
<reference evidence="2" key="1">
    <citation type="journal article" date="2022" name="bioRxiv">
        <title>Sequencing and chromosome-scale assembly of the giantPleurodeles waltlgenome.</title>
        <authorList>
            <person name="Brown T."/>
            <person name="Elewa A."/>
            <person name="Iarovenko S."/>
            <person name="Subramanian E."/>
            <person name="Araus A.J."/>
            <person name="Petzold A."/>
            <person name="Susuki M."/>
            <person name="Suzuki K.-i.T."/>
            <person name="Hayashi T."/>
            <person name="Toyoda A."/>
            <person name="Oliveira C."/>
            <person name="Osipova E."/>
            <person name="Leigh N.D."/>
            <person name="Simon A."/>
            <person name="Yun M.H."/>
        </authorList>
    </citation>
    <scope>NUCLEOTIDE SEQUENCE</scope>
    <source>
        <strain evidence="2">20211129_DDA</strain>
        <tissue evidence="2">Liver</tissue>
    </source>
</reference>
<keyword evidence="3" id="KW-1185">Reference proteome</keyword>
<feature type="compositionally biased region" description="Polar residues" evidence="1">
    <location>
        <begin position="76"/>
        <end position="86"/>
    </location>
</feature>
<feature type="region of interest" description="Disordered" evidence="1">
    <location>
        <begin position="68"/>
        <end position="110"/>
    </location>
</feature>
<dbReference type="AlphaFoldDB" id="A0AAV7UF48"/>
<comment type="caution">
    <text evidence="2">The sequence shown here is derived from an EMBL/GenBank/DDBJ whole genome shotgun (WGS) entry which is preliminary data.</text>
</comment>
<name>A0AAV7UF48_PLEWA</name>
<dbReference type="Proteomes" id="UP001066276">
    <property type="component" value="Chromosome 3_1"/>
</dbReference>
<proteinExistence type="predicted"/>
<dbReference type="EMBL" id="JANPWB010000005">
    <property type="protein sequence ID" value="KAJ1187468.1"/>
    <property type="molecule type" value="Genomic_DNA"/>
</dbReference>
<feature type="compositionally biased region" description="Basic and acidic residues" evidence="1">
    <location>
        <begin position="98"/>
        <end position="110"/>
    </location>
</feature>
<organism evidence="2 3">
    <name type="scientific">Pleurodeles waltl</name>
    <name type="common">Iberian ribbed newt</name>
    <dbReference type="NCBI Taxonomy" id="8319"/>
    <lineage>
        <taxon>Eukaryota</taxon>
        <taxon>Metazoa</taxon>
        <taxon>Chordata</taxon>
        <taxon>Craniata</taxon>
        <taxon>Vertebrata</taxon>
        <taxon>Euteleostomi</taxon>
        <taxon>Amphibia</taxon>
        <taxon>Batrachia</taxon>
        <taxon>Caudata</taxon>
        <taxon>Salamandroidea</taxon>
        <taxon>Salamandridae</taxon>
        <taxon>Pleurodelinae</taxon>
        <taxon>Pleurodeles</taxon>
    </lineage>
</organism>
<evidence type="ECO:0000256" key="1">
    <source>
        <dbReference type="SAM" id="MobiDB-lite"/>
    </source>
</evidence>
<feature type="compositionally biased region" description="Basic residues" evidence="1">
    <location>
        <begin position="87"/>
        <end position="96"/>
    </location>
</feature>
<gene>
    <name evidence="2" type="ORF">NDU88_004244</name>
</gene>